<dbReference type="EMBL" id="BLVO01000012">
    <property type="protein sequence ID" value="GFM32771.1"/>
    <property type="molecule type" value="Genomic_DNA"/>
</dbReference>
<keyword evidence="1" id="KW-0732">Signal</keyword>
<organism evidence="2 3">
    <name type="scientific">Desulfovibrio subterraneus</name>
    <dbReference type="NCBI Taxonomy" id="2718620"/>
    <lineage>
        <taxon>Bacteria</taxon>
        <taxon>Pseudomonadati</taxon>
        <taxon>Thermodesulfobacteriota</taxon>
        <taxon>Desulfovibrionia</taxon>
        <taxon>Desulfovibrionales</taxon>
        <taxon>Desulfovibrionaceae</taxon>
        <taxon>Desulfovibrio</taxon>
    </lineage>
</organism>
<protein>
    <recommendedName>
        <fullName evidence="4">Lipoprotein</fullName>
    </recommendedName>
</protein>
<evidence type="ECO:0000256" key="1">
    <source>
        <dbReference type="SAM" id="SignalP"/>
    </source>
</evidence>
<accession>A0A7J0BHS5</accession>
<proteinExistence type="predicted"/>
<evidence type="ECO:0000313" key="3">
    <source>
        <dbReference type="Proteomes" id="UP000503840"/>
    </source>
</evidence>
<reference evidence="2 3" key="1">
    <citation type="submission" date="2020-05" db="EMBL/GenBank/DDBJ databases">
        <title>Draft genome sequence of Desulfovibrio sp. strain HN2T.</title>
        <authorList>
            <person name="Ueno A."/>
            <person name="Tamazawa S."/>
            <person name="Tamamura S."/>
            <person name="Murakami T."/>
            <person name="Kiyama T."/>
            <person name="Inomata H."/>
            <person name="Amano Y."/>
            <person name="Miyakawa K."/>
            <person name="Tamaki H."/>
            <person name="Naganuma T."/>
            <person name="Kaneko K."/>
        </authorList>
    </citation>
    <scope>NUCLEOTIDE SEQUENCE [LARGE SCALE GENOMIC DNA]</scope>
    <source>
        <strain evidence="2 3">HN2</strain>
    </source>
</reference>
<dbReference type="AlphaFoldDB" id="A0A7J0BHS5"/>
<evidence type="ECO:0008006" key="4">
    <source>
        <dbReference type="Google" id="ProtNLM"/>
    </source>
</evidence>
<keyword evidence="3" id="KW-1185">Reference proteome</keyword>
<name>A0A7J0BHS5_9BACT</name>
<gene>
    <name evidence="2" type="ORF">DSM101010T_11360</name>
</gene>
<feature type="chain" id="PRO_5029505914" description="Lipoprotein" evidence="1">
    <location>
        <begin position="31"/>
        <end position="164"/>
    </location>
</feature>
<comment type="caution">
    <text evidence="2">The sequence shown here is derived from an EMBL/GenBank/DDBJ whole genome shotgun (WGS) entry which is preliminary data.</text>
</comment>
<dbReference type="RefSeq" id="WP_174404448.1">
    <property type="nucleotide sequence ID" value="NZ_BLVO01000012.1"/>
</dbReference>
<sequence>MSAILRCTRTLLRLTALLLFVVALSVPAFAEDGQAKKPLKDTPQRVPARATAVSVEHEGADTAGTRLTFQLKELFNTASLFNLTDADTPKINLLVSTQPEFSSRPEIGSAYAIVWVYAESKGNLQYYLGRQVGVVSDATAAEVAQQIAERTDGIAVKYGYLFGK</sequence>
<evidence type="ECO:0000313" key="2">
    <source>
        <dbReference type="EMBL" id="GFM32771.1"/>
    </source>
</evidence>
<feature type="signal peptide" evidence="1">
    <location>
        <begin position="1"/>
        <end position="30"/>
    </location>
</feature>
<dbReference type="Proteomes" id="UP000503840">
    <property type="component" value="Unassembled WGS sequence"/>
</dbReference>